<proteinExistence type="predicted"/>
<evidence type="ECO:0000313" key="2">
    <source>
        <dbReference type="EMBL" id="KAB2571553.1"/>
    </source>
</evidence>
<feature type="region of interest" description="Disordered" evidence="1">
    <location>
        <begin position="62"/>
        <end position="133"/>
    </location>
</feature>
<dbReference type="EMBL" id="MDYX01000037">
    <property type="protein sequence ID" value="KAF9629954.1"/>
    <property type="molecule type" value="Genomic_DNA"/>
</dbReference>
<dbReference type="Proteomes" id="UP000325902">
    <property type="component" value="Unassembled WGS sequence"/>
</dbReference>
<comment type="caution">
    <text evidence="2">The sequence shown here is derived from an EMBL/GenBank/DDBJ whole genome shotgun (WGS) entry which is preliminary data.</text>
</comment>
<organism evidence="2 4">
    <name type="scientific">Lasiodiplodia theobromae</name>
    <dbReference type="NCBI Taxonomy" id="45133"/>
    <lineage>
        <taxon>Eukaryota</taxon>
        <taxon>Fungi</taxon>
        <taxon>Dikarya</taxon>
        <taxon>Ascomycota</taxon>
        <taxon>Pezizomycotina</taxon>
        <taxon>Dothideomycetes</taxon>
        <taxon>Dothideomycetes incertae sedis</taxon>
        <taxon>Botryosphaeriales</taxon>
        <taxon>Botryosphaeriaceae</taxon>
        <taxon>Lasiodiplodia</taxon>
    </lineage>
</organism>
<reference evidence="2 4" key="3">
    <citation type="journal article" date="2019" name="Sci. Rep.">
        <title>A multi-omics analysis of the grapevine pathogen Lasiodiplodia theobromae reveals that temperature affects the expression of virulence- and pathogenicity-related genes.</title>
        <authorList>
            <person name="Felix C."/>
            <person name="Meneses R."/>
            <person name="Goncalves M.F.M."/>
            <person name="Tilleman L."/>
            <person name="Duarte A.S."/>
            <person name="Jorrin-Novo J.V."/>
            <person name="Van de Peer Y."/>
            <person name="Deforce D."/>
            <person name="Van Nieuwerburgh F."/>
            <person name="Esteves A.C."/>
            <person name="Alves A."/>
        </authorList>
    </citation>
    <scope>NUCLEOTIDE SEQUENCE [LARGE SCALE GENOMIC DNA]</scope>
    <source>
        <strain evidence="2 4">LA-SOL3</strain>
    </source>
</reference>
<reference evidence="3" key="1">
    <citation type="submission" date="2016-08" db="EMBL/GenBank/DDBJ databases">
        <authorList>
            <person name="Yan J."/>
        </authorList>
    </citation>
    <scope>NUCLEOTIDE SEQUENCE</scope>
    <source>
        <strain evidence="3">CSS-01s</strain>
    </source>
</reference>
<name>A0A5N5D1J9_9PEZI</name>
<evidence type="ECO:0000313" key="4">
    <source>
        <dbReference type="Proteomes" id="UP000325902"/>
    </source>
</evidence>
<sequence length="133" mass="14244">MSPKYDAAKIENLSDADKLRLISAYLNHNEPNNVDWDTAAVQGGSKSKDSYKKMLQSALKKLAPDTTADGEDGVPAPAPAPAPAMKRGRKRATPANEGEDGDGNIENKTKKPRKPRGKKGVKTEDGEEAESVV</sequence>
<evidence type="ECO:0000313" key="3">
    <source>
        <dbReference type="EMBL" id="KAF9629954.1"/>
    </source>
</evidence>
<dbReference type="EMBL" id="VCHE01000098">
    <property type="protein sequence ID" value="KAB2571553.1"/>
    <property type="molecule type" value="Genomic_DNA"/>
</dbReference>
<protein>
    <submittedName>
        <fullName evidence="2">Uncharacterized protein</fullName>
    </submittedName>
</protein>
<gene>
    <name evidence="3" type="ORF">BFW01_g135</name>
    <name evidence="2" type="ORF">DBV05_g9787</name>
</gene>
<keyword evidence="4" id="KW-1185">Reference proteome</keyword>
<dbReference type="OrthoDB" id="3939631at2759"/>
<feature type="compositionally biased region" description="Basic residues" evidence="1">
    <location>
        <begin position="110"/>
        <end position="120"/>
    </location>
</feature>
<dbReference type="Proteomes" id="UP000627934">
    <property type="component" value="Unassembled WGS sequence"/>
</dbReference>
<accession>A0A5N5D1J9</accession>
<evidence type="ECO:0000256" key="1">
    <source>
        <dbReference type="SAM" id="MobiDB-lite"/>
    </source>
</evidence>
<reference evidence="3" key="2">
    <citation type="journal article" date="2018" name="DNA Res.">
        <title>Comparative genome and transcriptome analyses reveal adaptations to opportunistic infections in woody plant degrading pathogens of Botryosphaeriaceae.</title>
        <authorList>
            <person name="Yan J.Y."/>
            <person name="Zhao W.S."/>
            <person name="Chen Z."/>
            <person name="Xing Q.K."/>
            <person name="Zhang W."/>
            <person name="Chethana K.W.T."/>
            <person name="Xue M.F."/>
            <person name="Xu J.P."/>
            <person name="Phillips A.J.L."/>
            <person name="Wang Y."/>
            <person name="Liu J.H."/>
            <person name="Liu M."/>
            <person name="Zhou Y."/>
            <person name="Jayawardena R.S."/>
            <person name="Manawasinghe I.S."/>
            <person name="Huang J.B."/>
            <person name="Qiao G.H."/>
            <person name="Fu C.Y."/>
            <person name="Guo F.F."/>
            <person name="Dissanayake A.J."/>
            <person name="Peng Y.L."/>
            <person name="Hyde K.D."/>
            <person name="Li X.H."/>
        </authorList>
    </citation>
    <scope>NUCLEOTIDE SEQUENCE</scope>
    <source>
        <strain evidence="3">CSS-01s</strain>
    </source>
</reference>
<dbReference type="AlphaFoldDB" id="A0A5N5D1J9"/>